<accession>A0A0C3CAC6</accession>
<proteinExistence type="predicted"/>
<keyword evidence="2" id="KW-1185">Reference proteome</keyword>
<dbReference type="Proteomes" id="UP000054166">
    <property type="component" value="Unassembled WGS sequence"/>
</dbReference>
<dbReference type="EMBL" id="KN832981">
    <property type="protein sequence ID" value="KIM86622.1"/>
    <property type="molecule type" value="Genomic_DNA"/>
</dbReference>
<evidence type="ECO:0000313" key="1">
    <source>
        <dbReference type="EMBL" id="KIM86622.1"/>
    </source>
</evidence>
<organism evidence="1 2">
    <name type="scientific">Piloderma croceum (strain F 1598)</name>
    <dbReference type="NCBI Taxonomy" id="765440"/>
    <lineage>
        <taxon>Eukaryota</taxon>
        <taxon>Fungi</taxon>
        <taxon>Dikarya</taxon>
        <taxon>Basidiomycota</taxon>
        <taxon>Agaricomycotina</taxon>
        <taxon>Agaricomycetes</taxon>
        <taxon>Agaricomycetidae</taxon>
        <taxon>Atheliales</taxon>
        <taxon>Atheliaceae</taxon>
        <taxon>Piloderma</taxon>
    </lineage>
</organism>
<name>A0A0C3CAC6_PILCF</name>
<reference evidence="1 2" key="1">
    <citation type="submission" date="2014-04" db="EMBL/GenBank/DDBJ databases">
        <authorList>
            <consortium name="DOE Joint Genome Institute"/>
            <person name="Kuo A."/>
            <person name="Tarkka M."/>
            <person name="Buscot F."/>
            <person name="Kohler A."/>
            <person name="Nagy L.G."/>
            <person name="Floudas D."/>
            <person name="Copeland A."/>
            <person name="Barry K.W."/>
            <person name="Cichocki N."/>
            <person name="Veneault-Fourrey C."/>
            <person name="LaButti K."/>
            <person name="Lindquist E.A."/>
            <person name="Lipzen A."/>
            <person name="Lundell T."/>
            <person name="Morin E."/>
            <person name="Murat C."/>
            <person name="Sun H."/>
            <person name="Tunlid A."/>
            <person name="Henrissat B."/>
            <person name="Grigoriev I.V."/>
            <person name="Hibbett D.S."/>
            <person name="Martin F."/>
            <person name="Nordberg H.P."/>
            <person name="Cantor M.N."/>
            <person name="Hua S.X."/>
        </authorList>
    </citation>
    <scope>NUCLEOTIDE SEQUENCE [LARGE SCALE GENOMIC DNA]</scope>
    <source>
        <strain evidence="1 2">F 1598</strain>
    </source>
</reference>
<reference evidence="2" key="2">
    <citation type="submission" date="2015-01" db="EMBL/GenBank/DDBJ databases">
        <title>Evolutionary Origins and Diversification of the Mycorrhizal Mutualists.</title>
        <authorList>
            <consortium name="DOE Joint Genome Institute"/>
            <consortium name="Mycorrhizal Genomics Consortium"/>
            <person name="Kohler A."/>
            <person name="Kuo A."/>
            <person name="Nagy L.G."/>
            <person name="Floudas D."/>
            <person name="Copeland A."/>
            <person name="Barry K.W."/>
            <person name="Cichocki N."/>
            <person name="Veneault-Fourrey C."/>
            <person name="LaButti K."/>
            <person name="Lindquist E.A."/>
            <person name="Lipzen A."/>
            <person name="Lundell T."/>
            <person name="Morin E."/>
            <person name="Murat C."/>
            <person name="Riley R."/>
            <person name="Ohm R."/>
            <person name="Sun H."/>
            <person name="Tunlid A."/>
            <person name="Henrissat B."/>
            <person name="Grigoriev I.V."/>
            <person name="Hibbett D.S."/>
            <person name="Martin F."/>
        </authorList>
    </citation>
    <scope>NUCLEOTIDE SEQUENCE [LARGE SCALE GENOMIC DNA]</scope>
    <source>
        <strain evidence="2">F 1598</strain>
    </source>
</reference>
<evidence type="ECO:0000313" key="2">
    <source>
        <dbReference type="Proteomes" id="UP000054166"/>
    </source>
</evidence>
<gene>
    <name evidence="1" type="ORF">PILCRDRAFT_309704</name>
</gene>
<sequence>MCSNSRCFCTYLISHLYMLPQSFNRIVVSADLKRFKFYGDRVRDLFDMLYFNTPDETRIDPAVFRALSRRDTLLPNLRRFRWWECKEARLMNARFFLGPKLESFAIRLLDYGSTPIR</sequence>
<dbReference type="HOGENOM" id="CLU_2085659_0_0_1"/>
<dbReference type="AlphaFoldDB" id="A0A0C3CAC6"/>
<dbReference type="InParanoid" id="A0A0C3CAC6"/>
<protein>
    <submittedName>
        <fullName evidence="1">Uncharacterized protein</fullName>
    </submittedName>
</protein>